<feature type="region of interest" description="Disordered" evidence="1">
    <location>
        <begin position="256"/>
        <end position="278"/>
    </location>
</feature>
<dbReference type="EMBL" id="JADGJD010001264">
    <property type="protein sequence ID" value="KAJ3044864.1"/>
    <property type="molecule type" value="Genomic_DNA"/>
</dbReference>
<dbReference type="AlphaFoldDB" id="A0AAD5S7E3"/>
<evidence type="ECO:0000313" key="2">
    <source>
        <dbReference type="EMBL" id="KAJ3044864.1"/>
    </source>
</evidence>
<reference evidence="2" key="1">
    <citation type="submission" date="2020-05" db="EMBL/GenBank/DDBJ databases">
        <title>Phylogenomic resolution of chytrid fungi.</title>
        <authorList>
            <person name="Stajich J.E."/>
            <person name="Amses K."/>
            <person name="Simmons R."/>
            <person name="Seto K."/>
            <person name="Myers J."/>
            <person name="Bonds A."/>
            <person name="Quandt C.A."/>
            <person name="Barry K."/>
            <person name="Liu P."/>
            <person name="Grigoriev I."/>
            <person name="Longcore J.E."/>
            <person name="James T.Y."/>
        </authorList>
    </citation>
    <scope>NUCLEOTIDE SEQUENCE</scope>
    <source>
        <strain evidence="2">JEL0318</strain>
    </source>
</reference>
<proteinExistence type="predicted"/>
<dbReference type="Proteomes" id="UP001212841">
    <property type="component" value="Unassembled WGS sequence"/>
</dbReference>
<name>A0AAD5S7E3_9FUNG</name>
<accession>A0AAD5S7E3</accession>
<organism evidence="2 3">
    <name type="scientific">Rhizophlyctis rosea</name>
    <dbReference type="NCBI Taxonomy" id="64517"/>
    <lineage>
        <taxon>Eukaryota</taxon>
        <taxon>Fungi</taxon>
        <taxon>Fungi incertae sedis</taxon>
        <taxon>Chytridiomycota</taxon>
        <taxon>Chytridiomycota incertae sedis</taxon>
        <taxon>Chytridiomycetes</taxon>
        <taxon>Rhizophlyctidales</taxon>
        <taxon>Rhizophlyctidaceae</taxon>
        <taxon>Rhizophlyctis</taxon>
    </lineage>
</organism>
<keyword evidence="3" id="KW-1185">Reference proteome</keyword>
<feature type="compositionally biased region" description="Basic and acidic residues" evidence="1">
    <location>
        <begin position="266"/>
        <end position="276"/>
    </location>
</feature>
<sequence>MEIRKFPARVELQNTVADCPMRNYAILLANPTTHQILFTCTDIDAVFGYNRHELTNDLHTLQTLLITPNDIPTDMAAESGMCTDPDGPGTFITFQGRRKDGTTVWFDACVHITEGLMCWMIRDVTLLHHLSNRSTSYRNLLTRFLPLARPPPASSLPKPQRPAPRYFYHRIARPALPAYKSIFILERTGVIEHVYPPLNGFLRYTTSDLISRPVMAFVHPSDVLAFCGVLSRITKLQRLGAPVVVRWRVPHRVEARGGSETPRMSDPSRRDLERGPVSESDAVIDGDVEMEGSDDEENDREVAYVLVEVEAIQWRGDVLCFLRVLDHVHADHVLGIPARVETKWWEEVFYRFSFLMERWVKRAADNLAVACAFMNEHLEICSRYIQMELRQLQRDASEILLAFRGCLHRLLGLLENKREKSQSGSGGQYHPLGPSMKLCSLCEVKDSPVMAMEPIKM</sequence>
<gene>
    <name evidence="2" type="ORF">HK097_001350</name>
</gene>
<evidence type="ECO:0000256" key="1">
    <source>
        <dbReference type="SAM" id="MobiDB-lite"/>
    </source>
</evidence>
<comment type="caution">
    <text evidence="2">The sequence shown here is derived from an EMBL/GenBank/DDBJ whole genome shotgun (WGS) entry which is preliminary data.</text>
</comment>
<evidence type="ECO:0000313" key="3">
    <source>
        <dbReference type="Proteomes" id="UP001212841"/>
    </source>
</evidence>
<protein>
    <submittedName>
        <fullName evidence="2">Uncharacterized protein</fullName>
    </submittedName>
</protein>